<dbReference type="InterPro" id="IPR015943">
    <property type="entry name" value="WD40/YVTN_repeat-like_dom_sf"/>
</dbReference>
<dbReference type="SUPFAM" id="SSF81606">
    <property type="entry name" value="PP2C-like"/>
    <property type="match status" value="1"/>
</dbReference>
<sequence length="1266" mass="143391">MRLPYNFYKLFIYLFLLLFFFTSKNLAQEDYLYENLSVSDGLSSARFNIFQTIYQDKYGFLWFGTTDGLNRYNGYDFKVYKNVPGDSTSLQSSNIYNINEDADGNLWVGTTGYMSIFDPLSDSFTNYSIDQGNINISQEVPIFRSLVDSKNNFWIATQGKSVQKWNKDRKEWELIPFMLDVDGSDSLIASELTGVAAITELRNGNLLASIVNMGIYYYNENSNAFEKFSFPGSSHINWIVEIYEDKSGKIWFAGRGVLYEYNPITFSLSNKILSQHFKAPTDQVFFFNLTENEDNTFLLSSSHFGLLTYDPKTEKLEPLKIGGELGKRGVSTFAQTIFVDNFGVYWCGLADNGVLKFDPKRRPFNFYEYNKDNVSSTDNYITTDLLLNYNNPNEVLISTRNNGILRFDLKDNSIKEVKINLPEIYSDSSNTGNLVMDDNGRLWFPSSQTKISSYDLRTGKTETYRVIERNMLTGSGEFIFEIEYIPQNTLVIASSLGGYIFNTVSKEIKALPSIMNRTYSDELISNVSEVISGNKSLASLIKVGEAANVTKQFSLTEKTDVLIVCLGEGQYPNGIFDFGQLQDSEGKNIWAMNEMNNTFYHGGGYKNRIQMDVVTLKPGDYKLFYTTDIGHSYNNFNVKPPNNPEWYGIQVIELDETLAGAIEKKISDEKQNKNYAEMFSTSTLLSSRKYPNSIWVGANEKGIVKYDLISGKHEQYFIEEFKNKNVYTGEIFEDSKGRLWITIDPSGFYRFDPITKTFTSNASIPDLPTTGINGMIEDFQGNLWIKSSGGITNLIQNSDGSWSTSNYDSKDGVPGGFGRGSLITRDGQILFGSFNGITAFYPSVENTKPPIPVITDITVSDVSIFDKESRLKLEKSIFEIEEINLSYSQNYISFDFSSLHYSRPNKNRTSYILEGLSDHWVLTDKNFASFTNLDPGSYTFKVKAFSGFGVPGNTERSIKINIAPPWYRTTIAYISYGLLFIALVFGIDRVQRRRILRQEREKQKIQEAELRAVAAEAQARAVQAENDRKSKELEEARQLQLSMLPKKLPQLPNLDIAVYMKTATEVGGDYYDFHVAMDGTLTVVVGDATGHGMKAGTMVTAAKSLFSTHAANPDILFTFSEISRCIKHMDMHLLTMCMTVMKIKQNKMIMSTAGMPPTLIFRNNTKQLEEIALKGMPLGAVESFPYALKETELNTGDTLLIMSDGYPELFNSEKELYGYERVQNDFHKVAEKSPEHIIERLKMNALEWTGNSEPDDDVTFVVIKVK</sequence>
<keyword evidence="3" id="KW-0812">Transmembrane</keyword>
<evidence type="ECO:0000256" key="3">
    <source>
        <dbReference type="SAM" id="Phobius"/>
    </source>
</evidence>
<feature type="transmembrane region" description="Helical" evidence="3">
    <location>
        <begin position="966"/>
        <end position="987"/>
    </location>
</feature>
<dbReference type="InterPro" id="IPR013783">
    <property type="entry name" value="Ig-like_fold"/>
</dbReference>
<dbReference type="AlphaFoldDB" id="A0A0W8FWJ1"/>
<accession>A0A0W8FWJ1</accession>
<name>A0A0W8FWJ1_9ZZZZ</name>
<dbReference type="InterPro" id="IPR052016">
    <property type="entry name" value="Bact_Sigma-Reg"/>
</dbReference>
<keyword evidence="3" id="KW-0472">Membrane</keyword>
<dbReference type="InterPro" id="IPR011123">
    <property type="entry name" value="Y_Y_Y"/>
</dbReference>
<dbReference type="InterPro" id="IPR036457">
    <property type="entry name" value="PPM-type-like_dom_sf"/>
</dbReference>
<organism evidence="5">
    <name type="scientific">hydrocarbon metagenome</name>
    <dbReference type="NCBI Taxonomy" id="938273"/>
    <lineage>
        <taxon>unclassified sequences</taxon>
        <taxon>metagenomes</taxon>
        <taxon>ecological metagenomes</taxon>
    </lineage>
</organism>
<comment type="caution">
    <text evidence="5">The sequence shown here is derived from an EMBL/GenBank/DDBJ whole genome shotgun (WGS) entry which is preliminary data.</text>
</comment>
<dbReference type="SUPFAM" id="SSF63829">
    <property type="entry name" value="Calcium-dependent phosphotriesterase"/>
    <property type="match status" value="3"/>
</dbReference>
<dbReference type="Gene3D" id="3.60.40.10">
    <property type="entry name" value="PPM-type phosphatase domain"/>
    <property type="match status" value="1"/>
</dbReference>
<protein>
    <recommendedName>
        <fullName evidence="4">PPM-type phosphatase domain-containing protein</fullName>
    </recommendedName>
</protein>
<dbReference type="Gene3D" id="2.60.40.10">
    <property type="entry name" value="Immunoglobulins"/>
    <property type="match status" value="1"/>
</dbReference>
<keyword evidence="3" id="KW-1133">Transmembrane helix</keyword>
<dbReference type="Pfam" id="PF07228">
    <property type="entry name" value="SpoIIE"/>
    <property type="match status" value="1"/>
</dbReference>
<gene>
    <name evidence="5" type="ORF">ASZ90_004959</name>
</gene>
<proteinExistence type="predicted"/>
<dbReference type="GO" id="GO:0016791">
    <property type="term" value="F:phosphatase activity"/>
    <property type="evidence" value="ECO:0007669"/>
    <property type="project" value="TreeGrafter"/>
</dbReference>
<dbReference type="InterPro" id="IPR001932">
    <property type="entry name" value="PPM-type_phosphatase-like_dom"/>
</dbReference>
<evidence type="ECO:0000313" key="5">
    <source>
        <dbReference type="EMBL" id="KUG25222.1"/>
    </source>
</evidence>
<feature type="domain" description="PPM-type phosphatase" evidence="4">
    <location>
        <begin position="1051"/>
        <end position="1265"/>
    </location>
</feature>
<keyword evidence="1" id="KW-0378">Hydrolase</keyword>
<feature type="coiled-coil region" evidence="2">
    <location>
        <begin position="996"/>
        <end position="1039"/>
    </location>
</feature>
<evidence type="ECO:0000256" key="2">
    <source>
        <dbReference type="SAM" id="Coils"/>
    </source>
</evidence>
<dbReference type="Pfam" id="PF07494">
    <property type="entry name" value="Reg_prop"/>
    <property type="match status" value="2"/>
</dbReference>
<dbReference type="PANTHER" id="PTHR43156">
    <property type="entry name" value="STAGE II SPORULATION PROTEIN E-RELATED"/>
    <property type="match status" value="1"/>
</dbReference>
<dbReference type="Gene3D" id="2.130.10.10">
    <property type="entry name" value="YVTN repeat-like/Quinoprotein amine dehydrogenase"/>
    <property type="match status" value="3"/>
</dbReference>
<dbReference type="SMART" id="SM00331">
    <property type="entry name" value="PP2C_SIG"/>
    <property type="match status" value="1"/>
</dbReference>
<dbReference type="PANTHER" id="PTHR43156:SF2">
    <property type="entry name" value="STAGE II SPORULATION PROTEIN E"/>
    <property type="match status" value="1"/>
</dbReference>
<evidence type="ECO:0000256" key="1">
    <source>
        <dbReference type="ARBA" id="ARBA00022801"/>
    </source>
</evidence>
<dbReference type="EMBL" id="LNQE01000744">
    <property type="protein sequence ID" value="KUG25222.1"/>
    <property type="molecule type" value="Genomic_DNA"/>
</dbReference>
<evidence type="ECO:0000259" key="4">
    <source>
        <dbReference type="SMART" id="SM00331"/>
    </source>
</evidence>
<reference evidence="5" key="1">
    <citation type="journal article" date="2015" name="Proc. Natl. Acad. Sci. U.S.A.">
        <title>Networks of energetic and metabolic interactions define dynamics in microbial communities.</title>
        <authorList>
            <person name="Embree M."/>
            <person name="Liu J.K."/>
            <person name="Al-Bassam M.M."/>
            <person name="Zengler K."/>
        </authorList>
    </citation>
    <scope>NUCLEOTIDE SEQUENCE</scope>
</reference>
<dbReference type="InterPro" id="IPR011110">
    <property type="entry name" value="Reg_prop"/>
</dbReference>
<keyword evidence="2" id="KW-0175">Coiled coil</keyword>
<dbReference type="Pfam" id="PF07495">
    <property type="entry name" value="Y_Y_Y"/>
    <property type="match status" value="1"/>
</dbReference>